<evidence type="ECO:0000256" key="3">
    <source>
        <dbReference type="ARBA" id="ARBA00022741"/>
    </source>
</evidence>
<dbReference type="Pfam" id="PF00069">
    <property type="entry name" value="Pkinase"/>
    <property type="match status" value="1"/>
</dbReference>
<dbReference type="Gene3D" id="1.10.510.10">
    <property type="entry name" value="Transferase(Phosphotransferase) domain 1"/>
    <property type="match status" value="1"/>
</dbReference>
<keyword evidence="5 6" id="KW-0067">ATP-binding</keyword>
<keyword evidence="10" id="KW-1185">Reference proteome</keyword>
<feature type="region of interest" description="Disordered" evidence="7">
    <location>
        <begin position="295"/>
        <end position="352"/>
    </location>
</feature>
<dbReference type="PROSITE" id="PS00108">
    <property type="entry name" value="PROTEIN_KINASE_ST"/>
    <property type="match status" value="1"/>
</dbReference>
<dbReference type="InterPro" id="IPR002110">
    <property type="entry name" value="Ankyrin_rpt"/>
</dbReference>
<accession>A0A0G4GTR2</accession>
<organism evidence="9 10">
    <name type="scientific">Vitrella brassicaformis (strain CCMP3155)</name>
    <dbReference type="NCBI Taxonomy" id="1169540"/>
    <lineage>
        <taxon>Eukaryota</taxon>
        <taxon>Sar</taxon>
        <taxon>Alveolata</taxon>
        <taxon>Colpodellida</taxon>
        <taxon>Vitrellaceae</taxon>
        <taxon>Vitrella</taxon>
    </lineage>
</organism>
<feature type="binding site" evidence="6">
    <location>
        <position position="39"/>
    </location>
    <ligand>
        <name>ATP</name>
        <dbReference type="ChEBI" id="CHEBI:30616"/>
    </ligand>
</feature>
<evidence type="ECO:0000256" key="4">
    <source>
        <dbReference type="ARBA" id="ARBA00022777"/>
    </source>
</evidence>
<evidence type="ECO:0000256" key="1">
    <source>
        <dbReference type="ARBA" id="ARBA00005843"/>
    </source>
</evidence>
<dbReference type="PhylomeDB" id="A0A0G4GTR2"/>
<feature type="compositionally biased region" description="Polar residues" evidence="7">
    <location>
        <begin position="301"/>
        <end position="317"/>
    </location>
</feature>
<dbReference type="GO" id="GO:0004674">
    <property type="term" value="F:protein serine/threonine kinase activity"/>
    <property type="evidence" value="ECO:0007669"/>
    <property type="project" value="TreeGrafter"/>
</dbReference>
<dbReference type="PANTHER" id="PTHR44329">
    <property type="entry name" value="SERINE/THREONINE-PROTEIN KINASE TNNI3K-RELATED"/>
    <property type="match status" value="1"/>
</dbReference>
<dbReference type="SUPFAM" id="SSF56112">
    <property type="entry name" value="Protein kinase-like (PK-like)"/>
    <property type="match status" value="1"/>
</dbReference>
<dbReference type="Gene3D" id="1.25.40.20">
    <property type="entry name" value="Ankyrin repeat-containing domain"/>
    <property type="match status" value="1"/>
</dbReference>
<dbReference type="InterPro" id="IPR008271">
    <property type="entry name" value="Ser/Thr_kinase_AS"/>
</dbReference>
<sequence>MADLVIDPKDLTVSDKELGSGGFGVVRRGELRGRPVAVKIYKAHEELDQASQFMEVLKEAFPMAQLRHPNIVQLLGVCRDDKYGLMIVLELCKGGSLAAYLAKNGPLPSDVRDRFAKQICEGLQYLHDQGIVHRDLKPENILLSEGLTLKISDFGMIRGAQRKTTLTFVGGTANYMPPEGFDTDLDKLTVKADIWALGGILGEIHGGRPPFKGKGTAVIVKKIVVDKEVPDIPIFLPQHTKEAIKSCFAFNPADRPTATEVLAKLGISSSQSTVQNAAPAVPPAAVSPVGVSPISPTSGVHTSMASTTTGLPSTVSPAQIKPVVPSEERASPGRPDASAESPPKAPQPQTKARNIYSAVRAGDVTSVAELIKLHGPSILDEEEVTCFCCIWDTPFLEAAEKGHVGVMKVMYESKLDVLQQTSGIGFNALHYAASKGHVAAVNQLLAWDLKLIDARNKVFGMTPFIKAAAGGHVDVLKALYAKGGEDLLTQKDNHRWTPLHYAAVVGESAVASQLLEWGGGALLDIKNNYGDTPWGEAKNRPEIRKIMEKYKR</sequence>
<gene>
    <name evidence="9" type="ORF">Vbra_4620</name>
</gene>
<dbReference type="InterPro" id="IPR051681">
    <property type="entry name" value="Ser/Thr_Kinases-Pseudokinases"/>
</dbReference>
<dbReference type="OMA" id="DSVDCIN"/>
<dbReference type="PROSITE" id="PS00107">
    <property type="entry name" value="PROTEIN_KINASE_ATP"/>
    <property type="match status" value="1"/>
</dbReference>
<dbReference type="STRING" id="1169540.A0A0G4GTR2"/>
<comment type="similarity">
    <text evidence="1">Belongs to the protein kinase superfamily. TKL Ser/Thr protein kinase family.</text>
</comment>
<dbReference type="Pfam" id="PF12796">
    <property type="entry name" value="Ank_2"/>
    <property type="match status" value="2"/>
</dbReference>
<protein>
    <recommendedName>
        <fullName evidence="8">Protein kinase domain-containing protein</fullName>
    </recommendedName>
</protein>
<evidence type="ECO:0000256" key="6">
    <source>
        <dbReference type="PROSITE-ProRule" id="PRU10141"/>
    </source>
</evidence>
<dbReference type="GO" id="GO:0005524">
    <property type="term" value="F:ATP binding"/>
    <property type="evidence" value="ECO:0007669"/>
    <property type="project" value="UniProtKB-UniRule"/>
</dbReference>
<dbReference type="SMART" id="SM00220">
    <property type="entry name" value="S_TKc"/>
    <property type="match status" value="1"/>
</dbReference>
<dbReference type="EMBL" id="CDMY01000805">
    <property type="protein sequence ID" value="CEM34156.1"/>
    <property type="molecule type" value="Genomic_DNA"/>
</dbReference>
<keyword evidence="3 6" id="KW-0547">Nucleotide-binding</keyword>
<keyword evidence="4" id="KW-0418">Kinase</keyword>
<proteinExistence type="inferred from homology"/>
<evidence type="ECO:0000313" key="9">
    <source>
        <dbReference type="EMBL" id="CEM34156.1"/>
    </source>
</evidence>
<dbReference type="InterPro" id="IPR017441">
    <property type="entry name" value="Protein_kinase_ATP_BS"/>
</dbReference>
<name>A0A0G4GTR2_VITBC</name>
<dbReference type="InterPro" id="IPR000719">
    <property type="entry name" value="Prot_kinase_dom"/>
</dbReference>
<evidence type="ECO:0000313" key="10">
    <source>
        <dbReference type="Proteomes" id="UP000041254"/>
    </source>
</evidence>
<dbReference type="VEuPathDB" id="CryptoDB:Vbra_4620"/>
<evidence type="ECO:0000256" key="5">
    <source>
        <dbReference type="ARBA" id="ARBA00022840"/>
    </source>
</evidence>
<dbReference type="InterPro" id="IPR036770">
    <property type="entry name" value="Ankyrin_rpt-contain_sf"/>
</dbReference>
<reference evidence="9 10" key="1">
    <citation type="submission" date="2014-11" db="EMBL/GenBank/DDBJ databases">
        <authorList>
            <person name="Zhu J."/>
            <person name="Qi W."/>
            <person name="Song R."/>
        </authorList>
    </citation>
    <scope>NUCLEOTIDE SEQUENCE [LARGE SCALE GENOMIC DNA]</scope>
</reference>
<dbReference type="Proteomes" id="UP000041254">
    <property type="component" value="Unassembled WGS sequence"/>
</dbReference>
<dbReference type="PANTHER" id="PTHR44329:SF288">
    <property type="entry name" value="MITOGEN-ACTIVATED PROTEIN KINASE KINASE KINASE 20"/>
    <property type="match status" value="1"/>
</dbReference>
<evidence type="ECO:0000256" key="7">
    <source>
        <dbReference type="SAM" id="MobiDB-lite"/>
    </source>
</evidence>
<keyword evidence="2" id="KW-0808">Transferase</keyword>
<evidence type="ECO:0000256" key="2">
    <source>
        <dbReference type="ARBA" id="ARBA00022679"/>
    </source>
</evidence>
<dbReference type="OrthoDB" id="339325at2759"/>
<dbReference type="PROSITE" id="PS50011">
    <property type="entry name" value="PROTEIN_KINASE_DOM"/>
    <property type="match status" value="1"/>
</dbReference>
<feature type="domain" description="Protein kinase" evidence="8">
    <location>
        <begin position="12"/>
        <end position="274"/>
    </location>
</feature>
<dbReference type="SMART" id="SM00248">
    <property type="entry name" value="ANK"/>
    <property type="match status" value="4"/>
</dbReference>
<dbReference type="AlphaFoldDB" id="A0A0G4GTR2"/>
<dbReference type="InterPro" id="IPR011009">
    <property type="entry name" value="Kinase-like_dom_sf"/>
</dbReference>
<dbReference type="InParanoid" id="A0A0G4GTR2"/>
<dbReference type="SUPFAM" id="SSF48403">
    <property type="entry name" value="Ankyrin repeat"/>
    <property type="match status" value="1"/>
</dbReference>
<evidence type="ECO:0000259" key="8">
    <source>
        <dbReference type="PROSITE" id="PS50011"/>
    </source>
</evidence>